<keyword evidence="2 6" id="KW-0808">Transferase</keyword>
<dbReference type="EMBL" id="QOUI01000002">
    <property type="protein sequence ID" value="RCK70807.1"/>
    <property type="molecule type" value="Genomic_DNA"/>
</dbReference>
<dbReference type="PANTHER" id="PTHR43464">
    <property type="entry name" value="METHYLTRANSFERASE"/>
    <property type="match status" value="1"/>
</dbReference>
<dbReference type="GO" id="GO:0032259">
    <property type="term" value="P:methylation"/>
    <property type="evidence" value="ECO:0007669"/>
    <property type="project" value="UniProtKB-KW"/>
</dbReference>
<dbReference type="GO" id="GO:0008168">
    <property type="term" value="F:methyltransferase activity"/>
    <property type="evidence" value="ECO:0007669"/>
    <property type="project" value="UniProtKB-KW"/>
</dbReference>
<evidence type="ECO:0000256" key="4">
    <source>
        <dbReference type="SAM" id="MobiDB-lite"/>
    </source>
</evidence>
<sequence length="212" mass="22777">MSAPAGTSAEFWEEQYADRDPDRGTRPNAALVDTLYGLRQRPGSALELGCGHGGDAVWLAEQGWQVTATDVSATALARTAALAESRRPLGRVRTEQHDLTASLPAGEFDLVYACFFHSTLGIDRDAVLARAAERVRVGGVFVAVDHASSAPWSWTADAGIEFPSPQQTRRSIGLVEGWSPVRVAAVRRLATGPGGQRAEVTDNVVAVRRTRR</sequence>
<proteinExistence type="predicted"/>
<feature type="compositionally biased region" description="Basic and acidic residues" evidence="4">
    <location>
        <begin position="16"/>
        <end position="25"/>
    </location>
</feature>
<keyword evidence="3" id="KW-0949">S-adenosyl-L-methionine</keyword>
<evidence type="ECO:0000313" key="6">
    <source>
        <dbReference type="EMBL" id="RCK70807.1"/>
    </source>
</evidence>
<evidence type="ECO:0000256" key="2">
    <source>
        <dbReference type="ARBA" id="ARBA00022679"/>
    </source>
</evidence>
<reference evidence="6 7" key="1">
    <citation type="submission" date="2018-07" db="EMBL/GenBank/DDBJ databases">
        <title>Desertimonas flava gen. nov. sp. nov.</title>
        <authorList>
            <person name="Liu S."/>
        </authorList>
    </citation>
    <scope>NUCLEOTIDE SEQUENCE [LARGE SCALE GENOMIC DNA]</scope>
    <source>
        <strain evidence="6 7">16Sb5-5</strain>
    </source>
</reference>
<dbReference type="AlphaFoldDB" id="A0A367YYM0"/>
<evidence type="ECO:0000256" key="3">
    <source>
        <dbReference type="ARBA" id="ARBA00022691"/>
    </source>
</evidence>
<feature type="region of interest" description="Disordered" evidence="4">
    <location>
        <begin position="1"/>
        <end position="26"/>
    </location>
</feature>
<accession>A0A367YYM0</accession>
<dbReference type="Gene3D" id="3.40.50.150">
    <property type="entry name" value="Vaccinia Virus protein VP39"/>
    <property type="match status" value="1"/>
</dbReference>
<comment type="caution">
    <text evidence="6">The sequence shown here is derived from an EMBL/GenBank/DDBJ whole genome shotgun (WGS) entry which is preliminary data.</text>
</comment>
<dbReference type="PANTHER" id="PTHR43464:SF19">
    <property type="entry name" value="UBIQUINONE BIOSYNTHESIS O-METHYLTRANSFERASE, MITOCHONDRIAL"/>
    <property type="match status" value="1"/>
</dbReference>
<dbReference type="Proteomes" id="UP000252770">
    <property type="component" value="Unassembled WGS sequence"/>
</dbReference>
<dbReference type="RefSeq" id="WP_114125577.1">
    <property type="nucleotide sequence ID" value="NZ_QOUI01000002.1"/>
</dbReference>
<keyword evidence="1 6" id="KW-0489">Methyltransferase</keyword>
<dbReference type="InterPro" id="IPR029063">
    <property type="entry name" value="SAM-dependent_MTases_sf"/>
</dbReference>
<dbReference type="Pfam" id="PF08242">
    <property type="entry name" value="Methyltransf_12"/>
    <property type="match status" value="1"/>
</dbReference>
<name>A0A367YYM0_9ACTN</name>
<evidence type="ECO:0000256" key="1">
    <source>
        <dbReference type="ARBA" id="ARBA00022603"/>
    </source>
</evidence>
<dbReference type="SUPFAM" id="SSF53335">
    <property type="entry name" value="S-adenosyl-L-methionine-dependent methyltransferases"/>
    <property type="match status" value="1"/>
</dbReference>
<gene>
    <name evidence="6" type="ORF">DT076_05320</name>
</gene>
<dbReference type="InterPro" id="IPR013217">
    <property type="entry name" value="Methyltransf_12"/>
</dbReference>
<evidence type="ECO:0000313" key="7">
    <source>
        <dbReference type="Proteomes" id="UP000252770"/>
    </source>
</evidence>
<evidence type="ECO:0000259" key="5">
    <source>
        <dbReference type="Pfam" id="PF08242"/>
    </source>
</evidence>
<organism evidence="6 7">
    <name type="scientific">Desertihabitans brevis</name>
    <dbReference type="NCBI Taxonomy" id="2268447"/>
    <lineage>
        <taxon>Bacteria</taxon>
        <taxon>Bacillati</taxon>
        <taxon>Actinomycetota</taxon>
        <taxon>Actinomycetes</taxon>
        <taxon>Propionibacteriales</taxon>
        <taxon>Propionibacteriaceae</taxon>
        <taxon>Desertihabitans</taxon>
    </lineage>
</organism>
<feature type="domain" description="Methyltransferase type 12" evidence="5">
    <location>
        <begin position="46"/>
        <end position="141"/>
    </location>
</feature>
<keyword evidence="7" id="KW-1185">Reference proteome</keyword>
<dbReference type="CDD" id="cd02440">
    <property type="entry name" value="AdoMet_MTases"/>
    <property type="match status" value="1"/>
</dbReference>
<protein>
    <submittedName>
        <fullName evidence="6">Class I SAM-dependent methyltransferase</fullName>
    </submittedName>
</protein>